<proteinExistence type="predicted"/>
<evidence type="ECO:0000313" key="2">
    <source>
        <dbReference type="Proteomes" id="UP000269019"/>
    </source>
</evidence>
<gene>
    <name evidence="1" type="ORF">CCHOA_02330</name>
</gene>
<protein>
    <submittedName>
        <fullName evidence="1">Uncharacterized protein</fullName>
    </submittedName>
</protein>
<dbReference type="EMBL" id="CP033896">
    <property type="protein sequence ID" value="AZA12883.1"/>
    <property type="molecule type" value="Genomic_DNA"/>
</dbReference>
<dbReference type="RefSeq" id="WP_123926254.1">
    <property type="nucleotide sequence ID" value="NZ_CP033896.1"/>
</dbReference>
<sequence length="207" mass="22804">MQQLLTIIAGLMTAFGLLINLVSTVPALFPLRETVHAPLATPSPLWPMIVAPGDGSVIVNGLTLNLSMAQARAIALNFPIEGERILDETGRVLTRFEYRQAYYYFDGDVLCRIRLPRTPEGISTESTFVEATNTYGSPVHAYKSGNGRYYAAFTAASIYNTAWIVEFDYSSGAITSLWQANNLNDYLDDAAKAKQAKAIEQALHLHR</sequence>
<organism evidence="1 2">
    <name type="scientific">Corynebacterium choanae</name>
    <dbReference type="NCBI Taxonomy" id="1862358"/>
    <lineage>
        <taxon>Bacteria</taxon>
        <taxon>Bacillati</taxon>
        <taxon>Actinomycetota</taxon>
        <taxon>Actinomycetes</taxon>
        <taxon>Mycobacteriales</taxon>
        <taxon>Corynebacteriaceae</taxon>
        <taxon>Corynebacterium</taxon>
    </lineage>
</organism>
<keyword evidence="2" id="KW-1185">Reference proteome</keyword>
<reference evidence="1 2" key="1">
    <citation type="submission" date="2018-11" db="EMBL/GenBank/DDBJ databases">
        <authorList>
            <person name="Kleinhagauer T."/>
            <person name="Glaeser S.P."/>
            <person name="Spergser J."/>
            <person name="Ruckert C."/>
            <person name="Kaempfer P."/>
            <person name="Busse H.-J."/>
        </authorList>
    </citation>
    <scope>NUCLEOTIDE SEQUENCE [LARGE SCALE GENOMIC DNA]</scope>
    <source>
        <strain evidence="1 2">200CH</strain>
    </source>
</reference>
<dbReference type="KEGG" id="ccho:CCHOA_02330"/>
<dbReference type="AlphaFoldDB" id="A0A3G6J560"/>
<evidence type="ECO:0000313" key="1">
    <source>
        <dbReference type="EMBL" id="AZA12883.1"/>
    </source>
</evidence>
<name>A0A3G6J560_9CORY</name>
<accession>A0A3G6J560</accession>
<dbReference type="Proteomes" id="UP000269019">
    <property type="component" value="Chromosome"/>
</dbReference>